<dbReference type="PATRIC" id="fig|1796491.3.peg.187"/>
<dbReference type="Proteomes" id="UP000070578">
    <property type="component" value="Unassembled WGS sequence"/>
</dbReference>
<evidence type="ECO:0000256" key="1">
    <source>
        <dbReference type="SAM" id="MobiDB-lite"/>
    </source>
</evidence>
<organism evidence="2 3">
    <name type="scientific">Candidatus Gallionella acididurans</name>
    <dbReference type="NCBI Taxonomy" id="1796491"/>
    <lineage>
        <taxon>Bacteria</taxon>
        <taxon>Pseudomonadati</taxon>
        <taxon>Pseudomonadota</taxon>
        <taxon>Betaproteobacteria</taxon>
        <taxon>Nitrosomonadales</taxon>
        <taxon>Gallionellaceae</taxon>
        <taxon>Gallionella</taxon>
    </lineage>
</organism>
<protein>
    <submittedName>
        <fullName evidence="2">Uncharacterized protein</fullName>
    </submittedName>
</protein>
<accession>A0A139BXX8</accession>
<dbReference type="EMBL" id="LSLI01000002">
    <property type="protein sequence ID" value="KXS33783.1"/>
    <property type="molecule type" value="Genomic_DNA"/>
</dbReference>
<gene>
    <name evidence="2" type="ORF">AWT59_0173</name>
</gene>
<evidence type="ECO:0000313" key="3">
    <source>
        <dbReference type="Proteomes" id="UP000070578"/>
    </source>
</evidence>
<feature type="region of interest" description="Disordered" evidence="1">
    <location>
        <begin position="1"/>
        <end position="51"/>
    </location>
</feature>
<proteinExistence type="predicted"/>
<dbReference type="AlphaFoldDB" id="A0A139BXX8"/>
<sequence>MAKTNYTFEKRQKEIAKKKKQEEKRQRKIVPQGEQPSNVQPSLPVEESTSD</sequence>
<name>A0A139BXX8_9PROT</name>
<comment type="caution">
    <text evidence="2">The sequence shown here is derived from an EMBL/GenBank/DDBJ whole genome shotgun (WGS) entry which is preliminary data.</text>
</comment>
<feature type="compositionally biased region" description="Basic and acidic residues" evidence="1">
    <location>
        <begin position="8"/>
        <end position="25"/>
    </location>
</feature>
<reference evidence="2 3" key="1">
    <citation type="submission" date="2016-02" db="EMBL/GenBank/DDBJ databases">
        <authorList>
            <person name="Wen L."/>
            <person name="He K."/>
            <person name="Yang H."/>
        </authorList>
    </citation>
    <scope>NUCLEOTIDE SEQUENCE [LARGE SCALE GENOMIC DNA]</scope>
    <source>
        <strain evidence="2">ShG14-8</strain>
    </source>
</reference>
<evidence type="ECO:0000313" key="2">
    <source>
        <dbReference type="EMBL" id="KXS33783.1"/>
    </source>
</evidence>
<reference evidence="2 3" key="2">
    <citation type="submission" date="2016-03" db="EMBL/GenBank/DDBJ databases">
        <title>New uncultured bacterium of the family Gallionellaceae from acid mine drainage: description and reconstruction of genome based on metagenomic analysis of microbial community.</title>
        <authorList>
            <person name="Kadnikov V."/>
            <person name="Ivasenko D."/>
            <person name="Beletsky A."/>
            <person name="Mardanov A."/>
            <person name="Danilova E."/>
            <person name="Pimenov N."/>
            <person name="Karnachuk O."/>
            <person name="Ravin N."/>
        </authorList>
    </citation>
    <scope>NUCLEOTIDE SEQUENCE [LARGE SCALE GENOMIC DNA]</scope>
    <source>
        <strain evidence="2">ShG14-8</strain>
    </source>
</reference>